<dbReference type="AlphaFoldDB" id="A0A6A3CNJ8"/>
<dbReference type="InterPro" id="IPR017972">
    <property type="entry name" value="Cyt_P450_CS"/>
</dbReference>
<evidence type="ECO:0000256" key="1">
    <source>
        <dbReference type="ARBA" id="ARBA00004167"/>
    </source>
</evidence>
<dbReference type="GO" id="GO:0004497">
    <property type="term" value="F:monooxygenase activity"/>
    <property type="evidence" value="ECO:0007669"/>
    <property type="project" value="UniProtKB-KW"/>
</dbReference>
<gene>
    <name evidence="10" type="ORF">F3Y22_tig00004111pilonHSYRG00070</name>
</gene>
<dbReference type="SUPFAM" id="SSF48264">
    <property type="entry name" value="Cytochrome P450"/>
    <property type="match status" value="1"/>
</dbReference>
<name>A0A6A3CNJ8_HIBSY</name>
<sequence>MSTVCSCGKGSQMQRTKGITSTGQHETLENKGKNRQKSHRLKLRDFTFCLLLVSSLYLALRRKNSKHLPPCSLGFPFIDQSLSFLHASANKFIFTCDANVLGNQQPAPFRKICGERNLTELTSDDHKRVRGAVVSFLKSEMLKQYVGKIDEEVMPVMKTLTFNIMSSLLFGIEQGERRNNLVELIRRMMNALSSLHINLPFTRFNRSLKASAKLRTLIKDLINERRAALEQRIADPTKDLITCFLGIGKNDPLIRMFDEEIVDNVIDVMIVRRPRRDFVEAYDSNRSTPPVFTVVLVVFKEFVVSIRILSSRFQFFILESLVRPSNFVSAAPWVAPTVLTMIAGLDTSSVLINFLVKLLGTDRSVYAKIVQEHEEITKTKTLEELLTLGMNPPLLGSFRKILNEFEYEGNTIPNGWQVIWATNITHMDERIFPDPSKFDPSRFEKQGSIPPYCFVAFGGGARICPGNEFARSETLVTMHYLVTRFDGSSVTRTVPSPECRFQFSGTGC</sequence>
<evidence type="ECO:0000256" key="2">
    <source>
        <dbReference type="ARBA" id="ARBA00010617"/>
    </source>
</evidence>
<proteinExistence type="inferred from homology"/>
<feature type="binding site" description="axial binding residue" evidence="7">
    <location>
        <position position="464"/>
    </location>
    <ligand>
        <name>heme</name>
        <dbReference type="ChEBI" id="CHEBI:30413"/>
    </ligand>
    <ligandPart>
        <name>Fe</name>
        <dbReference type="ChEBI" id="CHEBI:18248"/>
    </ligandPart>
</feature>
<evidence type="ECO:0000256" key="3">
    <source>
        <dbReference type="ARBA" id="ARBA00022692"/>
    </source>
</evidence>
<dbReference type="PANTHER" id="PTHR24286">
    <property type="entry name" value="CYTOCHROME P450 26"/>
    <property type="match status" value="1"/>
</dbReference>
<protein>
    <submittedName>
        <fullName evidence="10">Uncharacterized protein</fullName>
    </submittedName>
</protein>
<comment type="caution">
    <text evidence="10">The sequence shown here is derived from an EMBL/GenBank/DDBJ whole genome shotgun (WGS) entry which is preliminary data.</text>
</comment>
<keyword evidence="6 7" id="KW-0408">Iron</keyword>
<evidence type="ECO:0000256" key="9">
    <source>
        <dbReference type="SAM" id="MobiDB-lite"/>
    </source>
</evidence>
<evidence type="ECO:0000256" key="6">
    <source>
        <dbReference type="ARBA" id="ARBA00023004"/>
    </source>
</evidence>
<comment type="cofactor">
    <cofactor evidence="7">
        <name>heme</name>
        <dbReference type="ChEBI" id="CHEBI:30413"/>
    </cofactor>
</comment>
<keyword evidence="8" id="KW-0560">Oxidoreductase</keyword>
<organism evidence="10 11">
    <name type="scientific">Hibiscus syriacus</name>
    <name type="common">Rose of Sharon</name>
    <dbReference type="NCBI Taxonomy" id="106335"/>
    <lineage>
        <taxon>Eukaryota</taxon>
        <taxon>Viridiplantae</taxon>
        <taxon>Streptophyta</taxon>
        <taxon>Embryophyta</taxon>
        <taxon>Tracheophyta</taxon>
        <taxon>Spermatophyta</taxon>
        <taxon>Magnoliopsida</taxon>
        <taxon>eudicotyledons</taxon>
        <taxon>Gunneridae</taxon>
        <taxon>Pentapetalae</taxon>
        <taxon>rosids</taxon>
        <taxon>malvids</taxon>
        <taxon>Malvales</taxon>
        <taxon>Malvaceae</taxon>
        <taxon>Malvoideae</taxon>
        <taxon>Hibiscus</taxon>
    </lineage>
</organism>
<dbReference type="InterPro" id="IPR036396">
    <property type="entry name" value="Cyt_P450_sf"/>
</dbReference>
<feature type="compositionally biased region" description="Polar residues" evidence="9">
    <location>
        <begin position="1"/>
        <end position="25"/>
    </location>
</feature>
<feature type="region of interest" description="Disordered" evidence="9">
    <location>
        <begin position="1"/>
        <end position="36"/>
    </location>
</feature>
<evidence type="ECO:0000313" key="10">
    <source>
        <dbReference type="EMBL" id="KAE8728679.1"/>
    </source>
</evidence>
<dbReference type="Pfam" id="PF00067">
    <property type="entry name" value="p450"/>
    <property type="match status" value="2"/>
</dbReference>
<comment type="subcellular location">
    <subcellularLocation>
        <location evidence="1">Membrane</location>
        <topology evidence="1">Single-pass membrane protein</topology>
    </subcellularLocation>
</comment>
<keyword evidence="4 7" id="KW-0479">Metal-binding</keyword>
<keyword evidence="8" id="KW-0503">Monooxygenase</keyword>
<comment type="similarity">
    <text evidence="2 8">Belongs to the cytochrome P450 family.</text>
</comment>
<keyword evidence="3" id="KW-0812">Transmembrane</keyword>
<evidence type="ECO:0000256" key="5">
    <source>
        <dbReference type="ARBA" id="ARBA00022989"/>
    </source>
</evidence>
<accession>A0A6A3CNJ8</accession>
<dbReference type="EMBL" id="VEPZ02000249">
    <property type="protein sequence ID" value="KAE8728679.1"/>
    <property type="molecule type" value="Genomic_DNA"/>
</dbReference>
<evidence type="ECO:0000313" key="11">
    <source>
        <dbReference type="Proteomes" id="UP000436088"/>
    </source>
</evidence>
<keyword evidence="7 8" id="KW-0349">Heme</keyword>
<dbReference type="GO" id="GO:0005506">
    <property type="term" value="F:iron ion binding"/>
    <property type="evidence" value="ECO:0007669"/>
    <property type="project" value="InterPro"/>
</dbReference>
<dbReference type="PANTHER" id="PTHR24286:SF217">
    <property type="entry name" value="OS07G0520300 PROTEIN"/>
    <property type="match status" value="1"/>
</dbReference>
<keyword evidence="11" id="KW-1185">Reference proteome</keyword>
<evidence type="ECO:0000256" key="7">
    <source>
        <dbReference type="PIRSR" id="PIRSR602401-1"/>
    </source>
</evidence>
<dbReference type="Proteomes" id="UP000436088">
    <property type="component" value="Unassembled WGS sequence"/>
</dbReference>
<dbReference type="GO" id="GO:0016020">
    <property type="term" value="C:membrane"/>
    <property type="evidence" value="ECO:0007669"/>
    <property type="project" value="UniProtKB-SubCell"/>
</dbReference>
<keyword evidence="5" id="KW-1133">Transmembrane helix</keyword>
<dbReference type="GO" id="GO:0016125">
    <property type="term" value="P:sterol metabolic process"/>
    <property type="evidence" value="ECO:0007669"/>
    <property type="project" value="TreeGrafter"/>
</dbReference>
<dbReference type="InterPro" id="IPR002401">
    <property type="entry name" value="Cyt_P450_E_grp-I"/>
</dbReference>
<dbReference type="GO" id="GO:0020037">
    <property type="term" value="F:heme binding"/>
    <property type="evidence" value="ECO:0007669"/>
    <property type="project" value="InterPro"/>
</dbReference>
<reference evidence="10" key="1">
    <citation type="submission" date="2019-09" db="EMBL/GenBank/DDBJ databases">
        <title>Draft genome information of white flower Hibiscus syriacus.</title>
        <authorList>
            <person name="Kim Y.-M."/>
        </authorList>
    </citation>
    <scope>NUCLEOTIDE SEQUENCE [LARGE SCALE GENOMIC DNA]</scope>
    <source>
        <strain evidence="10">YM2019G1</strain>
    </source>
</reference>
<evidence type="ECO:0000256" key="8">
    <source>
        <dbReference type="RuleBase" id="RU000461"/>
    </source>
</evidence>
<dbReference type="GO" id="GO:0016705">
    <property type="term" value="F:oxidoreductase activity, acting on paired donors, with incorporation or reduction of molecular oxygen"/>
    <property type="evidence" value="ECO:0007669"/>
    <property type="project" value="InterPro"/>
</dbReference>
<dbReference type="PRINTS" id="PR00463">
    <property type="entry name" value="EP450I"/>
</dbReference>
<keyword evidence="5" id="KW-0472">Membrane</keyword>
<evidence type="ECO:0000256" key="4">
    <source>
        <dbReference type="ARBA" id="ARBA00022723"/>
    </source>
</evidence>
<dbReference type="Gene3D" id="1.10.630.10">
    <property type="entry name" value="Cytochrome P450"/>
    <property type="match status" value="2"/>
</dbReference>
<dbReference type="InterPro" id="IPR001128">
    <property type="entry name" value="Cyt_P450"/>
</dbReference>
<dbReference type="PROSITE" id="PS00086">
    <property type="entry name" value="CYTOCHROME_P450"/>
    <property type="match status" value="1"/>
</dbReference>